<dbReference type="AlphaFoldDB" id="H2AZM7"/>
<dbReference type="Proteomes" id="UP000005220">
    <property type="component" value="Chromosome 9"/>
</dbReference>
<dbReference type="KEGG" id="kaf:KAFR_0I00460"/>
<gene>
    <name evidence="1" type="primary">KAFR0I00460</name>
    <name evidence="1" type="ORF">KAFR_0I00460</name>
</gene>
<name>H2AZM7_KAZAF</name>
<dbReference type="OrthoDB" id="4045009at2759"/>
<accession>H2AZM7</accession>
<keyword evidence="2" id="KW-1185">Reference proteome</keyword>
<evidence type="ECO:0000313" key="2">
    <source>
        <dbReference type="Proteomes" id="UP000005220"/>
    </source>
</evidence>
<dbReference type="InParanoid" id="H2AZM7"/>
<dbReference type="EMBL" id="HE650829">
    <property type="protein sequence ID" value="CCF59827.1"/>
    <property type="molecule type" value="Genomic_DNA"/>
</dbReference>
<reference evidence="1 2" key="1">
    <citation type="journal article" date="2011" name="Proc. Natl. Acad. Sci. U.S.A.">
        <title>Evolutionary erosion of yeast sex chromosomes by mating-type switching accidents.</title>
        <authorList>
            <person name="Gordon J.L."/>
            <person name="Armisen D."/>
            <person name="Proux-Wera E."/>
            <person name="Oheigeartaigh S.S."/>
            <person name="Byrne K.P."/>
            <person name="Wolfe K.H."/>
        </authorList>
    </citation>
    <scope>NUCLEOTIDE SEQUENCE [LARGE SCALE GENOMIC DNA]</scope>
    <source>
        <strain evidence="2">ATCC 22294 / BCRC 22015 / CBS 2517 / CECT 1963 / NBRC 1671 / NRRL Y-8276</strain>
    </source>
</reference>
<protein>
    <submittedName>
        <fullName evidence="1">Uncharacterized protein</fullName>
    </submittedName>
</protein>
<dbReference type="HOGENOM" id="CLU_2776514_0_0_1"/>
<proteinExistence type="predicted"/>
<evidence type="ECO:0000313" key="1">
    <source>
        <dbReference type="EMBL" id="CCF59827.1"/>
    </source>
</evidence>
<sequence length="73" mass="8317">MLSAEEKSKLANMDLYDMTIDQQKDLYADDHILVPYFNNLATRTRNAVSNGYLLPKELVEEREAQKKAAANKA</sequence>
<dbReference type="RefSeq" id="XP_003958962.1">
    <property type="nucleotide sequence ID" value="XM_003958913.1"/>
</dbReference>
<organism evidence="1 2">
    <name type="scientific">Kazachstania africana (strain ATCC 22294 / BCRC 22015 / CBS 2517 / CECT 1963 / NBRC 1671 / NRRL Y-8276)</name>
    <name type="common">Yeast</name>
    <name type="synonym">Kluyveromyces africanus</name>
    <dbReference type="NCBI Taxonomy" id="1071382"/>
    <lineage>
        <taxon>Eukaryota</taxon>
        <taxon>Fungi</taxon>
        <taxon>Dikarya</taxon>
        <taxon>Ascomycota</taxon>
        <taxon>Saccharomycotina</taxon>
        <taxon>Saccharomycetes</taxon>
        <taxon>Saccharomycetales</taxon>
        <taxon>Saccharomycetaceae</taxon>
        <taxon>Kazachstania</taxon>
    </lineage>
</organism>
<dbReference type="GeneID" id="13883464"/>